<evidence type="ECO:0000256" key="13">
    <source>
        <dbReference type="ARBA" id="ARBA00023125"/>
    </source>
</evidence>
<dbReference type="CDD" id="cd06139">
    <property type="entry name" value="DNA_polA_I_Ecoli_like_exo"/>
    <property type="match status" value="1"/>
</dbReference>
<dbReference type="FunFam" id="1.20.1060.10:FF:000001">
    <property type="entry name" value="DNA polymerase I"/>
    <property type="match status" value="1"/>
</dbReference>
<organism evidence="21">
    <name type="scientific">Acidithiobacillus ferrianus</name>
    <dbReference type="NCBI Taxonomy" id="2678518"/>
    <lineage>
        <taxon>Bacteria</taxon>
        <taxon>Pseudomonadati</taxon>
        <taxon>Pseudomonadota</taxon>
        <taxon>Acidithiobacillia</taxon>
        <taxon>Acidithiobacillales</taxon>
        <taxon>Acidithiobacillaceae</taxon>
        <taxon>Acidithiobacillus</taxon>
    </lineage>
</organism>
<keyword evidence="13 17" id="KW-0238">DNA-binding</keyword>
<keyword evidence="7 17" id="KW-0235">DNA replication</keyword>
<feature type="domain" description="DNA-directed DNA polymerase family A palm" evidence="20">
    <location>
        <begin position="656"/>
        <end position="862"/>
    </location>
</feature>
<evidence type="ECO:0000256" key="10">
    <source>
        <dbReference type="ARBA" id="ARBA00022801"/>
    </source>
</evidence>
<accession>A0A845U3Z3</accession>
<dbReference type="Pfam" id="PF02739">
    <property type="entry name" value="5_3_exonuc_N"/>
    <property type="match status" value="1"/>
</dbReference>
<dbReference type="InterPro" id="IPR012337">
    <property type="entry name" value="RNaseH-like_sf"/>
</dbReference>
<dbReference type="AlphaFoldDB" id="A0A845U3Z3"/>
<evidence type="ECO:0000256" key="6">
    <source>
        <dbReference type="ARBA" id="ARBA00022695"/>
    </source>
</evidence>
<dbReference type="RefSeq" id="WP_163097600.1">
    <property type="nucleotide sequence ID" value="NZ_CP127523.1"/>
</dbReference>
<comment type="caution">
    <text evidence="21">The sequence shown here is derived from an EMBL/GenBank/DDBJ whole genome shotgun (WGS) entry which is preliminary data.</text>
</comment>
<dbReference type="Gene3D" id="3.40.50.1010">
    <property type="entry name" value="5'-nuclease"/>
    <property type="match status" value="1"/>
</dbReference>
<dbReference type="GO" id="GO:0003887">
    <property type="term" value="F:DNA-directed DNA polymerase activity"/>
    <property type="evidence" value="ECO:0007669"/>
    <property type="project" value="UniProtKB-UniRule"/>
</dbReference>
<comment type="function">
    <text evidence="17">In addition to polymerase activity, this DNA polymerase exhibits 3'-5' and 5'-3' exonuclease activity.</text>
</comment>
<dbReference type="NCBIfam" id="NF004397">
    <property type="entry name" value="PRK05755.1"/>
    <property type="match status" value="1"/>
</dbReference>
<dbReference type="SUPFAM" id="SSF47807">
    <property type="entry name" value="5' to 3' exonuclease, C-terminal subdomain"/>
    <property type="match status" value="1"/>
</dbReference>
<dbReference type="SUPFAM" id="SSF53098">
    <property type="entry name" value="Ribonuclease H-like"/>
    <property type="match status" value="1"/>
</dbReference>
<keyword evidence="5 17" id="KW-0808">Transferase</keyword>
<evidence type="ECO:0000259" key="20">
    <source>
        <dbReference type="SMART" id="SM00482"/>
    </source>
</evidence>
<dbReference type="SUPFAM" id="SSF56672">
    <property type="entry name" value="DNA/RNA polymerases"/>
    <property type="match status" value="1"/>
</dbReference>
<dbReference type="FunFam" id="3.30.420.10:FF:000026">
    <property type="entry name" value="DNA polymerase I"/>
    <property type="match status" value="1"/>
</dbReference>
<evidence type="ECO:0000256" key="2">
    <source>
        <dbReference type="ARBA" id="ARBA00011541"/>
    </source>
</evidence>
<dbReference type="GO" id="GO:0008409">
    <property type="term" value="F:5'-3' exonuclease activity"/>
    <property type="evidence" value="ECO:0007669"/>
    <property type="project" value="UniProtKB-UniRule"/>
</dbReference>
<dbReference type="Pfam" id="PF00476">
    <property type="entry name" value="DNA_pol_A"/>
    <property type="match status" value="1"/>
</dbReference>
<keyword evidence="11 17" id="KW-0269">Exonuclease</keyword>
<keyword evidence="6 17" id="KW-0548">Nucleotidyltransferase</keyword>
<dbReference type="Gene3D" id="3.30.420.10">
    <property type="entry name" value="Ribonuclease H-like superfamily/Ribonuclease H"/>
    <property type="match status" value="1"/>
</dbReference>
<dbReference type="GO" id="GO:0008408">
    <property type="term" value="F:3'-5' exonuclease activity"/>
    <property type="evidence" value="ECO:0007669"/>
    <property type="project" value="UniProtKB-UniRule"/>
</dbReference>
<gene>
    <name evidence="17 21" type="primary">polA</name>
    <name evidence="21" type="ORF">GL267_06755</name>
</gene>
<comment type="similarity">
    <text evidence="1 17">Belongs to the DNA polymerase type-A family.</text>
</comment>
<evidence type="ECO:0000313" key="21">
    <source>
        <dbReference type="EMBL" id="NDU42352.1"/>
    </source>
</evidence>
<dbReference type="InterPro" id="IPR002298">
    <property type="entry name" value="DNA_polymerase_A"/>
</dbReference>
<keyword evidence="10 17" id="KW-0378">Hydrolase</keyword>
<protein>
    <recommendedName>
        <fullName evidence="4 16">DNA polymerase I</fullName>
        <ecNumber evidence="3 16">2.7.7.7</ecNumber>
    </recommendedName>
</protein>
<dbReference type="FunFam" id="1.10.150.20:FF:000003">
    <property type="entry name" value="DNA polymerase I"/>
    <property type="match status" value="1"/>
</dbReference>
<dbReference type="InterPro" id="IPR020046">
    <property type="entry name" value="5-3_exonucl_a-hlix_arch_N"/>
</dbReference>
<dbReference type="InterPro" id="IPR036279">
    <property type="entry name" value="5-3_exonuclease_C_sf"/>
</dbReference>
<evidence type="ECO:0000256" key="12">
    <source>
        <dbReference type="ARBA" id="ARBA00022932"/>
    </source>
</evidence>
<dbReference type="PANTHER" id="PTHR10133">
    <property type="entry name" value="DNA POLYMERASE I"/>
    <property type="match status" value="1"/>
</dbReference>
<dbReference type="Pfam" id="PF01612">
    <property type="entry name" value="DNA_pol_A_exo1"/>
    <property type="match status" value="1"/>
</dbReference>
<proteinExistence type="inferred from homology"/>
<dbReference type="GO" id="GO:0006261">
    <property type="term" value="P:DNA-templated DNA replication"/>
    <property type="evidence" value="ECO:0007669"/>
    <property type="project" value="UniProtKB-UniRule"/>
</dbReference>
<dbReference type="PANTHER" id="PTHR10133:SF27">
    <property type="entry name" value="DNA POLYMERASE NU"/>
    <property type="match status" value="1"/>
</dbReference>
<dbReference type="SMART" id="SM00475">
    <property type="entry name" value="53EXOc"/>
    <property type="match status" value="1"/>
</dbReference>
<dbReference type="Gene3D" id="1.10.150.20">
    <property type="entry name" value="5' to 3' exonuclease, C-terminal subdomain"/>
    <property type="match status" value="2"/>
</dbReference>
<evidence type="ECO:0000256" key="7">
    <source>
        <dbReference type="ARBA" id="ARBA00022705"/>
    </source>
</evidence>
<dbReference type="PRINTS" id="PR00868">
    <property type="entry name" value="DNAPOLI"/>
</dbReference>
<sequence>MSQDPRILVDASSFLYRAFHALPDLRAPDNLPTGAIYGVANMLRRLQKEHPSDEIIVVFDAPGGTFRDQIYAEYKAQRPPMPEELRVQVPLLHAWITAMGLPLIIAPGVEADDVIGTLARQAPADQSVLIITGDKDMTQLVNARVLLIDTMKGVSTDMSEVEARFGVAPERIADFLALTGDKADNIPGVPGVGAKTAAKWLAQYGDLTGILAHADEIGGKVGEALRAAMDFLPRSRALATIRCDVMLPDADYRRRPADATTLRRLAQRLGFHAWLKDLPAVDTDTAPPPAGGAIDRGGYRAITTVPALEALLADLKRATLVALDTETTDLDPLRAELVGISCAWQAEGNHQAIYIPLGHRDDSPQLDRDIVLAVLRPWLEDPRAAKIAQNAKFDWRVFWAQGIQPMGLLRDTLLESYVLDSSRNGHDLDSLAERYLQHQNIRYEEVAGKGKSARSFADVPVAEALPYAAEDADVCLRLDAHLWPRCAAEAGLRRVLTEIEMPLVLVLARMETAGVKVDRGQLETLSAELATEMANAEQKAFNAAGQTFNLNSPKQIQEILFDKMRLPVLKTTPGGQPSTSEGVLAQLAVHAPLPRWILDYRSMAKLKNTYADALPQMIHPGTGRVHTHFQQAVAATGRLASSDPNLQNIPVRSEQGRRIRQAFVAEPGYWLVSADYSQIELRIMAHLSRDARLLQAFAEGQDIHAATAAEVFNLAPEAVDGAARRAAKAINFGLIYGQTPYGLSQQLGIDQAAARRYMDRYFERYPGVLAYMERTRALAKTQGYVETLFGRRLYVPEIRSSNPARRNYAERAAINAPMQGTAADLIKRAMIAVDAWLQEAPERGRMILQVHDELILEVPEAGLEAAQSALREHMEGVAELAVPLLVGLGVGKNWDEAHG</sequence>
<feature type="domain" description="5'-3' exonuclease" evidence="19">
    <location>
        <begin position="5"/>
        <end position="255"/>
    </location>
</feature>
<dbReference type="Gene3D" id="3.30.70.370">
    <property type="match status" value="1"/>
</dbReference>
<evidence type="ECO:0000256" key="5">
    <source>
        <dbReference type="ARBA" id="ARBA00022679"/>
    </source>
</evidence>
<evidence type="ECO:0000256" key="3">
    <source>
        <dbReference type="ARBA" id="ARBA00012417"/>
    </source>
</evidence>
<dbReference type="EMBL" id="WNJL01000030">
    <property type="protein sequence ID" value="NDU42352.1"/>
    <property type="molecule type" value="Genomic_DNA"/>
</dbReference>
<dbReference type="NCBIfam" id="TIGR00593">
    <property type="entry name" value="pola"/>
    <property type="match status" value="1"/>
</dbReference>
<evidence type="ECO:0000256" key="8">
    <source>
        <dbReference type="ARBA" id="ARBA00022722"/>
    </source>
</evidence>
<dbReference type="InterPro" id="IPR018320">
    <property type="entry name" value="DNA_polymerase_1"/>
</dbReference>
<keyword evidence="14 17" id="KW-0234">DNA repair</keyword>
<dbReference type="GO" id="GO:0006302">
    <property type="term" value="P:double-strand break repair"/>
    <property type="evidence" value="ECO:0007669"/>
    <property type="project" value="TreeGrafter"/>
</dbReference>
<evidence type="ECO:0000256" key="16">
    <source>
        <dbReference type="NCBIfam" id="TIGR00593"/>
    </source>
</evidence>
<evidence type="ECO:0000256" key="11">
    <source>
        <dbReference type="ARBA" id="ARBA00022839"/>
    </source>
</evidence>
<name>A0A845U3Z3_9PROT</name>
<reference evidence="21" key="1">
    <citation type="submission" date="2019-11" db="EMBL/GenBank/DDBJ databases">
        <title>Acidithiobacillus ferrianus sp. nov.: a facultatively anaerobic and extremely acidophilic chemolithoautotroph.</title>
        <authorList>
            <person name="Norris P.R."/>
            <person name="Falagan C."/>
            <person name="Moya-Beltran A."/>
            <person name="Castro M."/>
            <person name="Quatrini R."/>
            <person name="Johnson D.B."/>
        </authorList>
    </citation>
    <scope>NUCLEOTIDE SEQUENCE [LARGE SCALE GENOMIC DNA]</scope>
    <source>
        <strain evidence="21">MG</strain>
    </source>
</reference>
<dbReference type="SUPFAM" id="SSF88723">
    <property type="entry name" value="PIN domain-like"/>
    <property type="match status" value="1"/>
</dbReference>
<dbReference type="Pfam" id="PF01367">
    <property type="entry name" value="5_3_exonuc"/>
    <property type="match status" value="1"/>
</dbReference>
<dbReference type="InterPro" id="IPR002562">
    <property type="entry name" value="3'-5'_exonuclease_dom"/>
</dbReference>
<dbReference type="InterPro" id="IPR002421">
    <property type="entry name" value="5-3_exonuclease"/>
</dbReference>
<evidence type="ECO:0000256" key="17">
    <source>
        <dbReference type="RuleBase" id="RU004460"/>
    </source>
</evidence>
<evidence type="ECO:0000256" key="14">
    <source>
        <dbReference type="ARBA" id="ARBA00023204"/>
    </source>
</evidence>
<evidence type="ECO:0000259" key="18">
    <source>
        <dbReference type="SMART" id="SM00474"/>
    </source>
</evidence>
<keyword evidence="9 17" id="KW-0227">DNA damage</keyword>
<dbReference type="InterPro" id="IPR029060">
    <property type="entry name" value="PIN-like_dom_sf"/>
</dbReference>
<evidence type="ECO:0000259" key="19">
    <source>
        <dbReference type="SMART" id="SM00475"/>
    </source>
</evidence>
<comment type="catalytic activity">
    <reaction evidence="15 17">
        <text>DNA(n) + a 2'-deoxyribonucleoside 5'-triphosphate = DNA(n+1) + diphosphate</text>
        <dbReference type="Rhea" id="RHEA:22508"/>
        <dbReference type="Rhea" id="RHEA-COMP:17339"/>
        <dbReference type="Rhea" id="RHEA-COMP:17340"/>
        <dbReference type="ChEBI" id="CHEBI:33019"/>
        <dbReference type="ChEBI" id="CHEBI:61560"/>
        <dbReference type="ChEBI" id="CHEBI:173112"/>
        <dbReference type="EC" id="2.7.7.7"/>
    </reaction>
</comment>
<dbReference type="SMART" id="SM00279">
    <property type="entry name" value="HhH2"/>
    <property type="match status" value="1"/>
</dbReference>
<evidence type="ECO:0000256" key="4">
    <source>
        <dbReference type="ARBA" id="ARBA00020311"/>
    </source>
</evidence>
<evidence type="ECO:0000256" key="9">
    <source>
        <dbReference type="ARBA" id="ARBA00022763"/>
    </source>
</evidence>
<dbReference type="InterPro" id="IPR001098">
    <property type="entry name" value="DNA-dir_DNA_pol_A_palm_dom"/>
</dbReference>
<dbReference type="InterPro" id="IPR008918">
    <property type="entry name" value="HhH2"/>
</dbReference>
<dbReference type="EC" id="2.7.7.7" evidence="3 16"/>
<keyword evidence="12 17" id="KW-0239">DNA-directed DNA polymerase</keyword>
<dbReference type="FunFam" id="3.40.50.1010:FF:000001">
    <property type="entry name" value="DNA polymerase I"/>
    <property type="match status" value="1"/>
</dbReference>
<dbReference type="InterPro" id="IPR020045">
    <property type="entry name" value="DNA_polI_H3TH"/>
</dbReference>
<dbReference type="CDD" id="cd09898">
    <property type="entry name" value="H3TH_53EXO"/>
    <property type="match status" value="1"/>
</dbReference>
<dbReference type="InterPro" id="IPR036397">
    <property type="entry name" value="RNaseH_sf"/>
</dbReference>
<evidence type="ECO:0000256" key="15">
    <source>
        <dbReference type="ARBA" id="ARBA00049244"/>
    </source>
</evidence>
<dbReference type="Gene3D" id="1.20.1060.10">
    <property type="entry name" value="Taq DNA Polymerase, Chain T, domain 4"/>
    <property type="match status" value="1"/>
</dbReference>
<feature type="domain" description="3'-5' exonuclease" evidence="18">
    <location>
        <begin position="299"/>
        <end position="487"/>
    </location>
</feature>
<dbReference type="FunFam" id="1.10.150.20:FF:000002">
    <property type="entry name" value="DNA polymerase I"/>
    <property type="match status" value="1"/>
</dbReference>
<comment type="subunit">
    <text evidence="2">Single-chain monomer with multiple functions.</text>
</comment>
<dbReference type="SMART" id="SM00482">
    <property type="entry name" value="POLAc"/>
    <property type="match status" value="1"/>
</dbReference>
<keyword evidence="8" id="KW-0540">Nuclease</keyword>
<dbReference type="InterPro" id="IPR043502">
    <property type="entry name" value="DNA/RNA_pol_sf"/>
</dbReference>
<dbReference type="SMART" id="SM00474">
    <property type="entry name" value="35EXOc"/>
    <property type="match status" value="1"/>
</dbReference>
<dbReference type="GO" id="GO:0003677">
    <property type="term" value="F:DNA binding"/>
    <property type="evidence" value="ECO:0007669"/>
    <property type="project" value="UniProtKB-UniRule"/>
</dbReference>
<evidence type="ECO:0000256" key="1">
    <source>
        <dbReference type="ARBA" id="ARBA00007705"/>
    </source>
</evidence>
<dbReference type="CDD" id="cd08637">
    <property type="entry name" value="DNA_pol_A_pol_I_C"/>
    <property type="match status" value="1"/>
</dbReference>
<dbReference type="CDD" id="cd09859">
    <property type="entry name" value="PIN_53EXO"/>
    <property type="match status" value="1"/>
</dbReference>